<dbReference type="InterPro" id="IPR018109">
    <property type="entry name" value="Folylpolyglutamate_synth_CS"/>
</dbReference>
<dbReference type="GO" id="GO:0008841">
    <property type="term" value="F:dihydrofolate synthase activity"/>
    <property type="evidence" value="ECO:0007669"/>
    <property type="project" value="TreeGrafter"/>
</dbReference>
<evidence type="ECO:0000256" key="4">
    <source>
        <dbReference type="ARBA" id="ARBA00022723"/>
    </source>
</evidence>
<dbReference type="GO" id="GO:0046872">
    <property type="term" value="F:metal ion binding"/>
    <property type="evidence" value="ECO:0007669"/>
    <property type="project" value="UniProtKB-KW"/>
</dbReference>
<evidence type="ECO:0000259" key="11">
    <source>
        <dbReference type="Pfam" id="PF02875"/>
    </source>
</evidence>
<dbReference type="InterPro" id="IPR036615">
    <property type="entry name" value="Mur_ligase_C_dom_sf"/>
</dbReference>
<evidence type="ECO:0000256" key="2">
    <source>
        <dbReference type="ARBA" id="ARBA00013025"/>
    </source>
</evidence>
<sequence length="409" mass="43342">MARPWTAEQAEEHLLSLELFGMRFGLERMRRLLTVLGSPQEAFASIHVVGTNGKSSTTRMTAAILEAHGVRTGTFLSPHLTSFAERIRIGDADLEPAAFGAAVGRAADAARMVDRTLEGDERVTQFELLTAAALAELAERGVEVAVIEAGLGGRHDATNVLTSSRVQVLTNVGLEHTRWLGPTIRDIAREKLAVVRPGATLVVGELEPEADEEAVATAQRLGARLVRVPAEPLFQGTNFEVARAAALAHRGELDPDRVADAAARTEVPGRFQRVGERPLTIVDGAHNPSGILALDAALAVAAGDRRRVAVVSVLDDKDAAGMLRELLEHCEAAVFTSSQNRRALPPATLASLAAQVGWRGEPVLENEPRVALERARALAGPDGAVVATGSIYLVADLLSSPGARRASAL</sequence>
<dbReference type="GO" id="GO:0004326">
    <property type="term" value="F:tetrahydrofolylpolyglutamate synthase activity"/>
    <property type="evidence" value="ECO:0007669"/>
    <property type="project" value="UniProtKB-EC"/>
</dbReference>
<keyword evidence="6 10" id="KW-0067">ATP-binding</keyword>
<evidence type="ECO:0000256" key="9">
    <source>
        <dbReference type="ARBA" id="ARBA00047493"/>
    </source>
</evidence>
<evidence type="ECO:0000256" key="3">
    <source>
        <dbReference type="ARBA" id="ARBA00022598"/>
    </source>
</evidence>
<dbReference type="InterPro" id="IPR013221">
    <property type="entry name" value="Mur_ligase_cen"/>
</dbReference>
<dbReference type="InterPro" id="IPR001645">
    <property type="entry name" value="Folylpolyglutamate_synth"/>
</dbReference>
<evidence type="ECO:0000259" key="12">
    <source>
        <dbReference type="Pfam" id="PF08245"/>
    </source>
</evidence>
<evidence type="ECO:0000256" key="5">
    <source>
        <dbReference type="ARBA" id="ARBA00022741"/>
    </source>
</evidence>
<accession>A0A6J4RKD9</accession>
<comment type="similarity">
    <text evidence="1 10">Belongs to the folylpolyglutamate synthase family.</text>
</comment>
<dbReference type="Gene3D" id="3.40.1190.10">
    <property type="entry name" value="Mur-like, catalytic domain"/>
    <property type="match status" value="1"/>
</dbReference>
<dbReference type="SUPFAM" id="SSF53623">
    <property type="entry name" value="MurD-like peptide ligases, catalytic domain"/>
    <property type="match status" value="1"/>
</dbReference>
<dbReference type="Pfam" id="PF02875">
    <property type="entry name" value="Mur_ligase_C"/>
    <property type="match status" value="1"/>
</dbReference>
<dbReference type="AlphaFoldDB" id="A0A6J4RKD9"/>
<dbReference type="GO" id="GO:0005737">
    <property type="term" value="C:cytoplasm"/>
    <property type="evidence" value="ECO:0007669"/>
    <property type="project" value="TreeGrafter"/>
</dbReference>
<feature type="domain" description="Mur ligase C-terminal" evidence="11">
    <location>
        <begin position="269"/>
        <end position="390"/>
    </location>
</feature>
<dbReference type="PROSITE" id="PS01012">
    <property type="entry name" value="FOLYLPOLYGLU_SYNT_2"/>
    <property type="match status" value="1"/>
</dbReference>
<name>A0A6J4RKD9_9ACTN</name>
<evidence type="ECO:0000256" key="1">
    <source>
        <dbReference type="ARBA" id="ARBA00008276"/>
    </source>
</evidence>
<comment type="catalytic activity">
    <reaction evidence="9">
        <text>(6S)-5,6,7,8-tetrahydrofolyl-(gamma-L-Glu)(n) + L-glutamate + ATP = (6S)-5,6,7,8-tetrahydrofolyl-(gamma-L-Glu)(n+1) + ADP + phosphate + H(+)</text>
        <dbReference type="Rhea" id="RHEA:10580"/>
        <dbReference type="Rhea" id="RHEA-COMP:14738"/>
        <dbReference type="Rhea" id="RHEA-COMP:14740"/>
        <dbReference type="ChEBI" id="CHEBI:15378"/>
        <dbReference type="ChEBI" id="CHEBI:29985"/>
        <dbReference type="ChEBI" id="CHEBI:30616"/>
        <dbReference type="ChEBI" id="CHEBI:43474"/>
        <dbReference type="ChEBI" id="CHEBI:141005"/>
        <dbReference type="ChEBI" id="CHEBI:456216"/>
        <dbReference type="EC" id="6.3.2.17"/>
    </reaction>
</comment>
<dbReference type="NCBIfam" id="TIGR01499">
    <property type="entry name" value="folC"/>
    <property type="match status" value="1"/>
</dbReference>
<organism evidence="13">
    <name type="scientific">uncultured Solirubrobacteraceae bacterium</name>
    <dbReference type="NCBI Taxonomy" id="1162706"/>
    <lineage>
        <taxon>Bacteria</taxon>
        <taxon>Bacillati</taxon>
        <taxon>Actinomycetota</taxon>
        <taxon>Thermoleophilia</taxon>
        <taxon>Solirubrobacterales</taxon>
        <taxon>Solirubrobacteraceae</taxon>
        <taxon>environmental samples</taxon>
    </lineage>
</organism>
<dbReference type="EC" id="6.3.2.17" evidence="2"/>
<keyword evidence="7" id="KW-0460">Magnesium</keyword>
<reference evidence="13" key="1">
    <citation type="submission" date="2020-02" db="EMBL/GenBank/DDBJ databases">
        <authorList>
            <person name="Meier V. D."/>
        </authorList>
    </citation>
    <scope>NUCLEOTIDE SEQUENCE</scope>
    <source>
        <strain evidence="13">AVDCRST_MAG30</strain>
    </source>
</reference>
<dbReference type="InterPro" id="IPR036565">
    <property type="entry name" value="Mur-like_cat_sf"/>
</dbReference>
<gene>
    <name evidence="13" type="ORF">AVDCRST_MAG30-455</name>
</gene>
<keyword evidence="3 10" id="KW-0436">Ligase</keyword>
<dbReference type="PIRSF" id="PIRSF001563">
    <property type="entry name" value="Folylpolyglu_synth"/>
    <property type="match status" value="1"/>
</dbReference>
<feature type="domain" description="Mur ligase central" evidence="12">
    <location>
        <begin position="48"/>
        <end position="195"/>
    </location>
</feature>
<protein>
    <recommendedName>
        <fullName evidence="2">tetrahydrofolate synthase</fullName>
        <ecNumber evidence="2">6.3.2.17</ecNumber>
    </recommendedName>
    <alternativeName>
        <fullName evidence="8">Tetrahydrofolylpolyglutamate synthase</fullName>
    </alternativeName>
</protein>
<dbReference type="Gene3D" id="3.90.190.20">
    <property type="entry name" value="Mur ligase, C-terminal domain"/>
    <property type="match status" value="1"/>
</dbReference>
<dbReference type="GO" id="GO:0005524">
    <property type="term" value="F:ATP binding"/>
    <property type="evidence" value="ECO:0007669"/>
    <property type="project" value="UniProtKB-KW"/>
</dbReference>
<evidence type="ECO:0000256" key="6">
    <source>
        <dbReference type="ARBA" id="ARBA00022840"/>
    </source>
</evidence>
<proteinExistence type="inferred from homology"/>
<dbReference type="PANTHER" id="PTHR11136">
    <property type="entry name" value="FOLYLPOLYGLUTAMATE SYNTHASE-RELATED"/>
    <property type="match status" value="1"/>
</dbReference>
<dbReference type="InterPro" id="IPR004101">
    <property type="entry name" value="Mur_ligase_C"/>
</dbReference>
<evidence type="ECO:0000256" key="7">
    <source>
        <dbReference type="ARBA" id="ARBA00022842"/>
    </source>
</evidence>
<dbReference type="SUPFAM" id="SSF53244">
    <property type="entry name" value="MurD-like peptide ligases, peptide-binding domain"/>
    <property type="match status" value="1"/>
</dbReference>
<evidence type="ECO:0000256" key="8">
    <source>
        <dbReference type="ARBA" id="ARBA00030592"/>
    </source>
</evidence>
<evidence type="ECO:0000313" key="13">
    <source>
        <dbReference type="EMBL" id="CAA9475813.1"/>
    </source>
</evidence>
<keyword evidence="5 10" id="KW-0547">Nucleotide-binding</keyword>
<dbReference type="PANTHER" id="PTHR11136:SF0">
    <property type="entry name" value="DIHYDROFOLATE SYNTHETASE-RELATED"/>
    <property type="match status" value="1"/>
</dbReference>
<evidence type="ECO:0000256" key="10">
    <source>
        <dbReference type="PIRNR" id="PIRNR001563"/>
    </source>
</evidence>
<dbReference type="Pfam" id="PF08245">
    <property type="entry name" value="Mur_ligase_M"/>
    <property type="match status" value="1"/>
</dbReference>
<keyword evidence="4" id="KW-0479">Metal-binding</keyword>
<dbReference type="EMBL" id="CADCVS010000076">
    <property type="protein sequence ID" value="CAA9475813.1"/>
    <property type="molecule type" value="Genomic_DNA"/>
</dbReference>